<evidence type="ECO:0000256" key="5">
    <source>
        <dbReference type="ARBA" id="ARBA00006206"/>
    </source>
</evidence>
<evidence type="ECO:0000256" key="18">
    <source>
        <dbReference type="SAM" id="SignalP"/>
    </source>
</evidence>
<dbReference type="InterPro" id="IPR018052">
    <property type="entry name" value="Ald1_epimerase_CS"/>
</dbReference>
<keyword evidence="13 14" id="KW-0119">Carbohydrate metabolism</keyword>
<dbReference type="PANTHER" id="PTHR10091:SF0">
    <property type="entry name" value="GALACTOSE MUTAROTASE"/>
    <property type="match status" value="1"/>
</dbReference>
<evidence type="ECO:0000256" key="12">
    <source>
        <dbReference type="ARBA" id="ARBA00023235"/>
    </source>
</evidence>
<dbReference type="PROSITE" id="PS00545">
    <property type="entry name" value="ALDOSE_1_EPIMERASE"/>
    <property type="match status" value="1"/>
</dbReference>
<gene>
    <name evidence="19" type="ORF">BARVI_11730</name>
</gene>
<dbReference type="HOGENOM" id="CLU_031753_2_0_10"/>
<keyword evidence="20" id="KW-1185">Reference proteome</keyword>
<protein>
    <recommendedName>
        <fullName evidence="8 14">Aldose 1-epimerase</fullName>
        <ecNumber evidence="7 14">5.1.3.3</ecNumber>
    </recommendedName>
</protein>
<feature type="signal peptide" evidence="18">
    <location>
        <begin position="1"/>
        <end position="22"/>
    </location>
</feature>
<feature type="chain" id="PRO_5004788225" description="Aldose 1-epimerase" evidence="18">
    <location>
        <begin position="23"/>
        <end position="376"/>
    </location>
</feature>
<comment type="subunit">
    <text evidence="6">Monomer.</text>
</comment>
<evidence type="ECO:0000256" key="10">
    <source>
        <dbReference type="ARBA" id="ARBA00022553"/>
    </source>
</evidence>
<dbReference type="FunFam" id="2.70.98.10:FF:000003">
    <property type="entry name" value="Aldose 1-epimerase"/>
    <property type="match status" value="1"/>
</dbReference>
<dbReference type="eggNOG" id="COG2017">
    <property type="taxonomic scope" value="Bacteria"/>
</dbReference>
<dbReference type="EMBL" id="CP007034">
    <property type="protein sequence ID" value="AHF13299.1"/>
    <property type="molecule type" value="Genomic_DNA"/>
</dbReference>
<dbReference type="KEGG" id="bvs:BARVI_11730"/>
<dbReference type="GO" id="GO:0004034">
    <property type="term" value="F:aldose 1-epimerase activity"/>
    <property type="evidence" value="ECO:0007669"/>
    <property type="project" value="UniProtKB-EC"/>
</dbReference>
<dbReference type="GO" id="GO:0033499">
    <property type="term" value="P:galactose catabolic process via UDP-galactose, Leloir pathway"/>
    <property type="evidence" value="ECO:0007669"/>
    <property type="project" value="TreeGrafter"/>
</dbReference>
<keyword evidence="11" id="KW-0106">Calcium</keyword>
<dbReference type="PROSITE" id="PS51257">
    <property type="entry name" value="PROKAR_LIPOPROTEIN"/>
    <property type="match status" value="1"/>
</dbReference>
<proteinExistence type="inferred from homology"/>
<evidence type="ECO:0000256" key="2">
    <source>
        <dbReference type="ARBA" id="ARBA00001913"/>
    </source>
</evidence>
<comment type="similarity">
    <text evidence="5 14">Belongs to the aldose epimerase family.</text>
</comment>
<keyword evidence="12 14" id="KW-0413">Isomerase</keyword>
<dbReference type="Proteomes" id="UP000018901">
    <property type="component" value="Chromosome"/>
</dbReference>
<dbReference type="InterPro" id="IPR015443">
    <property type="entry name" value="Aldose_1-epimerase"/>
</dbReference>
<feature type="active site" description="Proton donor" evidence="15">
    <location>
        <position position="205"/>
    </location>
</feature>
<keyword evidence="18" id="KW-0732">Signal</keyword>
<evidence type="ECO:0000256" key="4">
    <source>
        <dbReference type="ARBA" id="ARBA00005028"/>
    </source>
</evidence>
<dbReference type="InterPro" id="IPR008183">
    <property type="entry name" value="Aldose_1/G6P_1-epimerase"/>
</dbReference>
<evidence type="ECO:0000256" key="16">
    <source>
        <dbReference type="PIRSR" id="PIRSR005096-2"/>
    </source>
</evidence>
<dbReference type="OrthoDB" id="9779408at2"/>
<dbReference type="GO" id="GO:0030246">
    <property type="term" value="F:carbohydrate binding"/>
    <property type="evidence" value="ECO:0007669"/>
    <property type="project" value="InterPro"/>
</dbReference>
<dbReference type="RefSeq" id="WP_025279370.1">
    <property type="nucleotide sequence ID" value="NZ_CP007034.1"/>
</dbReference>
<evidence type="ECO:0000313" key="20">
    <source>
        <dbReference type="Proteomes" id="UP000018901"/>
    </source>
</evidence>
<keyword evidence="9" id="KW-0963">Cytoplasm</keyword>
<keyword evidence="10" id="KW-0597">Phosphoprotein</keyword>
<comment type="pathway">
    <text evidence="4 14">Carbohydrate metabolism; hexose metabolism.</text>
</comment>
<dbReference type="EC" id="5.1.3.3" evidence="7 14"/>
<dbReference type="Gene3D" id="2.70.98.10">
    <property type="match status" value="1"/>
</dbReference>
<evidence type="ECO:0000256" key="14">
    <source>
        <dbReference type="PIRNR" id="PIRNR005096"/>
    </source>
</evidence>
<dbReference type="GO" id="GO:0005737">
    <property type="term" value="C:cytoplasm"/>
    <property type="evidence" value="ECO:0007669"/>
    <property type="project" value="UniProtKB-SubCell"/>
</dbReference>
<evidence type="ECO:0000256" key="15">
    <source>
        <dbReference type="PIRSR" id="PIRSR005096-1"/>
    </source>
</evidence>
<evidence type="ECO:0000256" key="3">
    <source>
        <dbReference type="ARBA" id="ARBA00004496"/>
    </source>
</evidence>
<feature type="binding site" evidence="17">
    <location>
        <begin position="205"/>
        <end position="207"/>
    </location>
    <ligand>
        <name>beta-D-galactose</name>
        <dbReference type="ChEBI" id="CHEBI:27667"/>
    </ligand>
</feature>
<evidence type="ECO:0000256" key="13">
    <source>
        <dbReference type="ARBA" id="ARBA00023277"/>
    </source>
</evidence>
<dbReference type="SUPFAM" id="SSF74650">
    <property type="entry name" value="Galactose mutarotase-like"/>
    <property type="match status" value="1"/>
</dbReference>
<feature type="binding site" evidence="16">
    <location>
        <position position="277"/>
    </location>
    <ligand>
        <name>beta-D-galactose</name>
        <dbReference type="ChEBI" id="CHEBI:27667"/>
    </ligand>
</feature>
<dbReference type="CDD" id="cd09019">
    <property type="entry name" value="galactose_mutarotase_like"/>
    <property type="match status" value="1"/>
</dbReference>
<evidence type="ECO:0000256" key="17">
    <source>
        <dbReference type="PIRSR" id="PIRSR005096-3"/>
    </source>
</evidence>
<accession>W0EVS3</accession>
<comment type="subcellular location">
    <subcellularLocation>
        <location evidence="3">Cytoplasm</location>
    </subcellularLocation>
</comment>
<evidence type="ECO:0000256" key="7">
    <source>
        <dbReference type="ARBA" id="ARBA00013185"/>
    </source>
</evidence>
<feature type="binding site" evidence="17">
    <location>
        <begin position="108"/>
        <end position="109"/>
    </location>
    <ligand>
        <name>beta-D-galactose</name>
        <dbReference type="ChEBI" id="CHEBI:27667"/>
    </ligand>
</feature>
<comment type="catalytic activity">
    <reaction evidence="1 14">
        <text>alpha-D-glucose = beta-D-glucose</text>
        <dbReference type="Rhea" id="RHEA:10264"/>
        <dbReference type="ChEBI" id="CHEBI:15903"/>
        <dbReference type="ChEBI" id="CHEBI:17925"/>
        <dbReference type="EC" id="5.1.3.3"/>
    </reaction>
</comment>
<dbReference type="STRING" id="880074.BARVI_11730"/>
<organism evidence="19 20">
    <name type="scientific">Barnesiella viscericola DSM 18177</name>
    <dbReference type="NCBI Taxonomy" id="880074"/>
    <lineage>
        <taxon>Bacteria</taxon>
        <taxon>Pseudomonadati</taxon>
        <taxon>Bacteroidota</taxon>
        <taxon>Bacteroidia</taxon>
        <taxon>Bacteroidales</taxon>
        <taxon>Barnesiellaceae</taxon>
        <taxon>Barnesiella</taxon>
    </lineage>
</organism>
<dbReference type="AlphaFoldDB" id="W0EVS3"/>
<dbReference type="UniPathway" id="UPA00242"/>
<evidence type="ECO:0000313" key="19">
    <source>
        <dbReference type="EMBL" id="AHF13299.1"/>
    </source>
</evidence>
<dbReference type="GeneID" id="90530054"/>
<reference evidence="19 20" key="1">
    <citation type="submission" date="2013-12" db="EMBL/GenBank/DDBJ databases">
        <authorList>
            <consortium name="DOE Joint Genome Institute"/>
            <person name="Eisen J."/>
            <person name="Huntemann M."/>
            <person name="Han J."/>
            <person name="Chen A."/>
            <person name="Kyrpides N."/>
            <person name="Mavromatis K."/>
            <person name="Markowitz V."/>
            <person name="Palaniappan K."/>
            <person name="Ivanova N."/>
            <person name="Schaumberg A."/>
            <person name="Pati A."/>
            <person name="Liolios K."/>
            <person name="Nordberg H.P."/>
            <person name="Cantor M.N."/>
            <person name="Hua S.X."/>
            <person name="Woyke T."/>
        </authorList>
    </citation>
    <scope>NUCLEOTIDE SEQUENCE [LARGE SCALE GENOMIC DNA]</scope>
    <source>
        <strain evidence="20">DSM 18177</strain>
    </source>
</reference>
<sequence length="376" mass="40850">MKNKVIISVFLGALLASCSVSDKTGLTKSGLNPENFEAVIDGKHTSLYTLTNANGIEACITNYGGRVVSLMVPDKNGELRDVVLGHDLIADYRNIDNNFGALIGRYGNRIDKGKFTLDGVEYDLPKNNFGHCLHGGEKGFHHSVWDMVQISDTLLTLRLNTPDGYAGFPGNVDVQVTYTLTSDNALRIAYRATTDKPTILNLTNHSYFNLSGNPSQDILAETLIMNASSFTPIDSTFMTTGEILTVEGTPFDFRKGRVIGDSINSGNKQIANGLGYDHNFVLDTAGDISVVAARLYDPTSGIAMDVFTDEPGIQFYAGNFLDGTVKGKHGIAYPCRSAVCLETQHFPDSPNKPAWPSVVVTPDKTYSSTCIYKFSN</sequence>
<evidence type="ECO:0000256" key="1">
    <source>
        <dbReference type="ARBA" id="ARBA00001614"/>
    </source>
</evidence>
<dbReference type="InterPro" id="IPR014718">
    <property type="entry name" value="GH-type_carb-bd"/>
</dbReference>
<evidence type="ECO:0000256" key="6">
    <source>
        <dbReference type="ARBA" id="ARBA00011245"/>
    </source>
</evidence>
<evidence type="ECO:0000256" key="8">
    <source>
        <dbReference type="ARBA" id="ARBA00014165"/>
    </source>
</evidence>
<feature type="active site" description="Proton acceptor" evidence="15">
    <location>
        <position position="342"/>
    </location>
</feature>
<dbReference type="InterPro" id="IPR011013">
    <property type="entry name" value="Gal_mutarotase_sf_dom"/>
</dbReference>
<dbReference type="PIRSF" id="PIRSF005096">
    <property type="entry name" value="GALM"/>
    <property type="match status" value="1"/>
</dbReference>
<comment type="cofactor">
    <cofactor evidence="2">
        <name>Ca(2+)</name>
        <dbReference type="ChEBI" id="CHEBI:29108"/>
    </cofactor>
</comment>
<dbReference type="GO" id="GO:0006006">
    <property type="term" value="P:glucose metabolic process"/>
    <property type="evidence" value="ECO:0007669"/>
    <property type="project" value="TreeGrafter"/>
</dbReference>
<dbReference type="NCBIfam" id="NF008277">
    <property type="entry name" value="PRK11055.1"/>
    <property type="match status" value="1"/>
</dbReference>
<evidence type="ECO:0000256" key="11">
    <source>
        <dbReference type="ARBA" id="ARBA00022837"/>
    </source>
</evidence>
<name>W0EVS3_9BACT</name>
<dbReference type="InterPro" id="IPR047215">
    <property type="entry name" value="Galactose_mutarotase-like"/>
</dbReference>
<dbReference type="PATRIC" id="fig|880074.11.peg.2416"/>
<dbReference type="PANTHER" id="PTHR10091">
    <property type="entry name" value="ALDOSE-1-EPIMERASE"/>
    <property type="match status" value="1"/>
</dbReference>
<dbReference type="Pfam" id="PF01263">
    <property type="entry name" value="Aldose_epim"/>
    <property type="match status" value="1"/>
</dbReference>
<evidence type="ECO:0000256" key="9">
    <source>
        <dbReference type="ARBA" id="ARBA00022490"/>
    </source>
</evidence>